<protein>
    <recommendedName>
        <fullName evidence="2">Peptidase S8/S53 domain-containing protein</fullName>
    </recommendedName>
</protein>
<evidence type="ECO:0000259" key="2">
    <source>
        <dbReference type="Pfam" id="PF00082"/>
    </source>
</evidence>
<dbReference type="GO" id="GO:0004252">
    <property type="term" value="F:serine-type endopeptidase activity"/>
    <property type="evidence" value="ECO:0007669"/>
    <property type="project" value="InterPro"/>
</dbReference>
<dbReference type="Pfam" id="PF13620">
    <property type="entry name" value="CarboxypepD_reg"/>
    <property type="match status" value="1"/>
</dbReference>
<evidence type="ECO:0000313" key="3">
    <source>
        <dbReference type="EMBL" id="BCB90908.1"/>
    </source>
</evidence>
<proteinExistence type="inferred from homology"/>
<dbReference type="GO" id="GO:0006508">
    <property type="term" value="P:proteolysis"/>
    <property type="evidence" value="ECO:0007669"/>
    <property type="project" value="InterPro"/>
</dbReference>
<dbReference type="SUPFAM" id="SSF52743">
    <property type="entry name" value="Subtilisin-like"/>
    <property type="match status" value="1"/>
</dbReference>
<name>A0A6F8YY87_9ACTN</name>
<keyword evidence="4" id="KW-1185">Reference proteome</keyword>
<dbReference type="InterPro" id="IPR036852">
    <property type="entry name" value="Peptidase_S8/S53_dom_sf"/>
</dbReference>
<dbReference type="InterPro" id="IPR000209">
    <property type="entry name" value="Peptidase_S8/S53_dom"/>
</dbReference>
<evidence type="ECO:0000256" key="1">
    <source>
        <dbReference type="PROSITE-ProRule" id="PRU01240"/>
    </source>
</evidence>
<dbReference type="InterPro" id="IPR008969">
    <property type="entry name" value="CarboxyPept-like_regulatory"/>
</dbReference>
<dbReference type="EMBL" id="AP022871">
    <property type="protein sequence ID" value="BCB90908.1"/>
    <property type="molecule type" value="Genomic_DNA"/>
</dbReference>
<dbReference type="Gene3D" id="2.60.40.1120">
    <property type="entry name" value="Carboxypeptidase-like, regulatory domain"/>
    <property type="match status" value="1"/>
</dbReference>
<dbReference type="Pfam" id="PF00082">
    <property type="entry name" value="Peptidase_S8"/>
    <property type="match status" value="1"/>
</dbReference>
<dbReference type="RefSeq" id="WP_269476373.1">
    <property type="nucleotide sequence ID" value="NZ_AP022871.1"/>
</dbReference>
<dbReference type="Gene3D" id="3.40.50.200">
    <property type="entry name" value="Peptidase S8/S53 domain"/>
    <property type="match status" value="1"/>
</dbReference>
<sequence>MNVRSSFPGNTYGSANGTSMASPHLAGTVALLWSAAPGLVGQITATRQLLNDTAVDKLDAQCGGTADDNNVYGEGRLDALALLAAAPIGDNGTLAGTVTDAATGSPLAGATVALTGPADRQLTTGADGTFTSLLPSGDYQATVSLFGYTPRTVAATVTTGDTTTLDVALSAVPGSRSAAR</sequence>
<feature type="domain" description="Peptidase S8/S53" evidence="2">
    <location>
        <begin position="6"/>
        <end position="73"/>
    </location>
</feature>
<dbReference type="SUPFAM" id="SSF49464">
    <property type="entry name" value="Carboxypeptidase regulatory domain-like"/>
    <property type="match status" value="1"/>
</dbReference>
<dbReference type="Proteomes" id="UP000503011">
    <property type="component" value="Chromosome"/>
</dbReference>
<organism evidence="3 4">
    <name type="scientific">Phytohabitans suffuscus</name>
    <dbReference type="NCBI Taxonomy" id="624315"/>
    <lineage>
        <taxon>Bacteria</taxon>
        <taxon>Bacillati</taxon>
        <taxon>Actinomycetota</taxon>
        <taxon>Actinomycetes</taxon>
        <taxon>Micromonosporales</taxon>
        <taxon>Micromonosporaceae</taxon>
    </lineage>
</organism>
<dbReference type="KEGG" id="psuu:Psuf_082210"/>
<accession>A0A6F8YY87</accession>
<gene>
    <name evidence="3" type="ORF">Psuf_082210</name>
</gene>
<evidence type="ECO:0000313" key="4">
    <source>
        <dbReference type="Proteomes" id="UP000503011"/>
    </source>
</evidence>
<comment type="similarity">
    <text evidence="1">Belongs to the peptidase S8 family.</text>
</comment>
<dbReference type="AlphaFoldDB" id="A0A6F8YY87"/>
<dbReference type="PROSITE" id="PS51892">
    <property type="entry name" value="SUBTILASE"/>
    <property type="match status" value="1"/>
</dbReference>
<reference evidence="3 4" key="1">
    <citation type="submission" date="2020-03" db="EMBL/GenBank/DDBJ databases">
        <title>Whole genome shotgun sequence of Phytohabitans suffuscus NBRC 105367.</title>
        <authorList>
            <person name="Komaki H."/>
            <person name="Tamura T."/>
        </authorList>
    </citation>
    <scope>NUCLEOTIDE SEQUENCE [LARGE SCALE GENOMIC DNA]</scope>
    <source>
        <strain evidence="3 4">NBRC 105367</strain>
    </source>
</reference>
<reference evidence="3 4" key="2">
    <citation type="submission" date="2020-03" db="EMBL/GenBank/DDBJ databases">
        <authorList>
            <person name="Ichikawa N."/>
            <person name="Kimura A."/>
            <person name="Kitahashi Y."/>
            <person name="Uohara A."/>
        </authorList>
    </citation>
    <scope>NUCLEOTIDE SEQUENCE [LARGE SCALE GENOMIC DNA]</scope>
    <source>
        <strain evidence="3 4">NBRC 105367</strain>
    </source>
</reference>
<comment type="caution">
    <text evidence="1">Lacks conserved residue(s) required for the propagation of feature annotation.</text>
</comment>